<organism evidence="1 2">
    <name type="scientific">Priestia megaterium</name>
    <name type="common">Bacillus megaterium</name>
    <dbReference type="NCBI Taxonomy" id="1404"/>
    <lineage>
        <taxon>Bacteria</taxon>
        <taxon>Bacillati</taxon>
        <taxon>Bacillota</taxon>
        <taxon>Bacilli</taxon>
        <taxon>Bacillales</taxon>
        <taxon>Bacillaceae</taxon>
        <taxon>Priestia</taxon>
    </lineage>
</organism>
<dbReference type="Proteomes" id="UP000501868">
    <property type="component" value="Chromosome"/>
</dbReference>
<reference evidence="1 2" key="2">
    <citation type="submission" date="2020-04" db="EMBL/GenBank/DDBJ databases">
        <authorList>
            <person name="Fomenkov A."/>
            <person name="Anton B.P."/>
            <person name="Roberts R.J."/>
        </authorList>
    </citation>
    <scope>NUCLEOTIDE SEQUENCE [LARGE SCALE GENOMIC DNA]</scope>
    <source>
        <strain evidence="1 2">S2</strain>
    </source>
</reference>
<proteinExistence type="predicted"/>
<reference evidence="1 2" key="1">
    <citation type="submission" date="2020-04" db="EMBL/GenBank/DDBJ databases">
        <title>Genome-Wide Identification of 5-Methylcytosine Sites in Bacterial Genomes By High-Throughput Sequencing of MspJI Restriction Fragments.</title>
        <authorList>
            <person name="Wu V."/>
        </authorList>
    </citation>
    <scope>NUCLEOTIDE SEQUENCE [LARGE SCALE GENOMIC DNA]</scope>
    <source>
        <strain evidence="1 2">S2</strain>
    </source>
</reference>
<dbReference type="EMBL" id="CP051128">
    <property type="protein sequence ID" value="QIZ06202.1"/>
    <property type="molecule type" value="Genomic_DNA"/>
</dbReference>
<dbReference type="AlphaFoldDB" id="A0A6H1NY98"/>
<gene>
    <name evidence="1" type="ORF">HFZ78_05235</name>
</gene>
<sequence length="80" mass="9531">MTRVEYDNYIVKQNIDISKLNIVIGEKKEIPYITGCFQEDGVWKLYMVGERQDFDIVQQGTEEEIFDVMYSITESRRKRS</sequence>
<accession>A0A6H1NY98</accession>
<name>A0A6H1NY98_PRIMG</name>
<evidence type="ECO:0000313" key="1">
    <source>
        <dbReference type="EMBL" id="QIZ06202.1"/>
    </source>
</evidence>
<evidence type="ECO:0000313" key="2">
    <source>
        <dbReference type="Proteomes" id="UP000501868"/>
    </source>
</evidence>
<protein>
    <submittedName>
        <fullName evidence="1">Uncharacterized protein</fullName>
    </submittedName>
</protein>